<dbReference type="GO" id="GO:0005840">
    <property type="term" value="C:ribosome"/>
    <property type="evidence" value="ECO:0007669"/>
    <property type="project" value="UniProtKB-KW"/>
</dbReference>
<organism evidence="4 5">
    <name type="scientific">Thermoproteota archaeon</name>
    <dbReference type="NCBI Taxonomy" id="2056631"/>
    <lineage>
        <taxon>Archaea</taxon>
        <taxon>Thermoproteota</taxon>
    </lineage>
</organism>
<dbReference type="GO" id="GO:1990904">
    <property type="term" value="C:ribonucleoprotein complex"/>
    <property type="evidence" value="ECO:0007669"/>
    <property type="project" value="UniProtKB-KW"/>
</dbReference>
<dbReference type="EMBL" id="QMQV01000135">
    <property type="protein sequence ID" value="RLE47325.1"/>
    <property type="molecule type" value="Genomic_DNA"/>
</dbReference>
<keyword evidence="2" id="KW-0687">Ribonucleoprotein</keyword>
<feature type="compositionally biased region" description="Basic residues" evidence="3">
    <location>
        <begin position="25"/>
        <end position="34"/>
    </location>
</feature>
<comment type="caution">
    <text evidence="4">The sequence shown here is derived from an EMBL/GenBank/DDBJ whole genome shotgun (WGS) entry which is preliminary data.</text>
</comment>
<dbReference type="GO" id="GO:0006412">
    <property type="term" value="P:translation"/>
    <property type="evidence" value="ECO:0007669"/>
    <property type="project" value="InterPro"/>
</dbReference>
<accession>A0A497EMT4</accession>
<dbReference type="Pfam" id="PF04758">
    <property type="entry name" value="Ribosomal_S30"/>
    <property type="match status" value="1"/>
</dbReference>
<evidence type="ECO:0000313" key="4">
    <source>
        <dbReference type="EMBL" id="RLE47325.1"/>
    </source>
</evidence>
<keyword evidence="1 4" id="KW-0689">Ribosomal protein</keyword>
<sequence length="54" mass="6145">MPTHGSITKAGKVRAATPKIEGRPRRSPSPRVRNKSNFYKRFVLKRPPGQFRPS</sequence>
<evidence type="ECO:0000256" key="3">
    <source>
        <dbReference type="SAM" id="MobiDB-lite"/>
    </source>
</evidence>
<evidence type="ECO:0000256" key="2">
    <source>
        <dbReference type="ARBA" id="ARBA00023274"/>
    </source>
</evidence>
<evidence type="ECO:0000313" key="5">
    <source>
        <dbReference type="Proteomes" id="UP000278475"/>
    </source>
</evidence>
<proteinExistence type="predicted"/>
<dbReference type="GO" id="GO:0003735">
    <property type="term" value="F:structural constituent of ribosome"/>
    <property type="evidence" value="ECO:0007669"/>
    <property type="project" value="InterPro"/>
</dbReference>
<dbReference type="Proteomes" id="UP000278475">
    <property type="component" value="Unassembled WGS sequence"/>
</dbReference>
<gene>
    <name evidence="4" type="ORF">DRJ31_09015</name>
</gene>
<dbReference type="InterPro" id="IPR006846">
    <property type="entry name" value="Ribosomal_eS30"/>
</dbReference>
<feature type="region of interest" description="Disordered" evidence="3">
    <location>
        <begin position="1"/>
        <end position="54"/>
    </location>
</feature>
<name>A0A497EMT4_9CREN</name>
<evidence type="ECO:0000256" key="1">
    <source>
        <dbReference type="ARBA" id="ARBA00022980"/>
    </source>
</evidence>
<reference evidence="4 5" key="1">
    <citation type="submission" date="2018-06" db="EMBL/GenBank/DDBJ databases">
        <title>Extensive metabolic versatility and redundancy in microbially diverse, dynamic hydrothermal sediments.</title>
        <authorList>
            <person name="Dombrowski N."/>
            <person name="Teske A."/>
            <person name="Baker B.J."/>
        </authorList>
    </citation>
    <scope>NUCLEOTIDE SEQUENCE [LARGE SCALE GENOMIC DNA]</scope>
    <source>
        <strain evidence="4">B66_G16</strain>
    </source>
</reference>
<dbReference type="AlphaFoldDB" id="A0A497EMT4"/>
<protein>
    <submittedName>
        <fullName evidence="4">30S ribosomal protein S30</fullName>
    </submittedName>
</protein>